<evidence type="ECO:0000313" key="1">
    <source>
        <dbReference type="EMBL" id="KAJ8878046.1"/>
    </source>
</evidence>
<proteinExistence type="predicted"/>
<reference evidence="1 2" key="1">
    <citation type="submission" date="2023-02" db="EMBL/GenBank/DDBJ databases">
        <title>LHISI_Scaffold_Assembly.</title>
        <authorList>
            <person name="Stuart O.P."/>
            <person name="Cleave R."/>
            <person name="Magrath M.J.L."/>
            <person name="Mikheyev A.S."/>
        </authorList>
    </citation>
    <scope>NUCLEOTIDE SEQUENCE [LARGE SCALE GENOMIC DNA]</scope>
    <source>
        <strain evidence="1">Daus_M_001</strain>
        <tissue evidence="1">Leg muscle</tissue>
    </source>
</reference>
<gene>
    <name evidence="1" type="ORF">PR048_022509</name>
</gene>
<name>A0ABQ9H1G9_9NEOP</name>
<dbReference type="EMBL" id="JARBHB010000008">
    <property type="protein sequence ID" value="KAJ8878046.1"/>
    <property type="molecule type" value="Genomic_DNA"/>
</dbReference>
<evidence type="ECO:0000313" key="2">
    <source>
        <dbReference type="Proteomes" id="UP001159363"/>
    </source>
</evidence>
<keyword evidence="2" id="KW-1185">Reference proteome</keyword>
<organism evidence="1 2">
    <name type="scientific">Dryococelus australis</name>
    <dbReference type="NCBI Taxonomy" id="614101"/>
    <lineage>
        <taxon>Eukaryota</taxon>
        <taxon>Metazoa</taxon>
        <taxon>Ecdysozoa</taxon>
        <taxon>Arthropoda</taxon>
        <taxon>Hexapoda</taxon>
        <taxon>Insecta</taxon>
        <taxon>Pterygota</taxon>
        <taxon>Neoptera</taxon>
        <taxon>Polyneoptera</taxon>
        <taxon>Phasmatodea</taxon>
        <taxon>Verophasmatodea</taxon>
        <taxon>Anareolatae</taxon>
        <taxon>Phasmatidae</taxon>
        <taxon>Eurycanthinae</taxon>
        <taxon>Dryococelus</taxon>
    </lineage>
</organism>
<comment type="caution">
    <text evidence="1">The sequence shown here is derived from an EMBL/GenBank/DDBJ whole genome shotgun (WGS) entry which is preliminary data.</text>
</comment>
<dbReference type="Proteomes" id="UP001159363">
    <property type="component" value="Chromosome 7"/>
</dbReference>
<protein>
    <submittedName>
        <fullName evidence="1">Uncharacterized protein</fullName>
    </submittedName>
</protein>
<sequence length="336" mass="36800">MWESCRTMSLVGGFSRGSPVIPSLSFRRRSIPRFTPIGSHDLDVKSRPNIFTHSLTVPGSNRKQEYLSVDQDGAGGNILELHSEGSKLDSLSSHPDSVLATVSRNHARRLLERFFIPCHDRVLPRACLSENLNRARFPARSLPHFHKWESCRTIPLIGLFTQGVPVPPRPFHSGAAPYSPHLSLISSQDLDTAQNSSRDEAKNTKRGRVRVWNRSLNLRMNDSLCRNVPAPACYVARHTAVNISPVACSTGARICCVSVILVTFTRGKYSLVARLLKRVGGRMPTRQRDAVDGNSRPSKRGSGACRLTFAGKGNSPRGILSAAAAVRMVASTASSQ</sequence>
<accession>A0ABQ9H1G9</accession>